<reference evidence="1" key="1">
    <citation type="submission" date="2020-07" db="EMBL/GenBank/DDBJ databases">
        <authorList>
            <person name="Tarantini F.S."/>
            <person name="Hong K.W."/>
            <person name="Chan K.G."/>
        </authorList>
    </citation>
    <scope>NUCLEOTIDE SEQUENCE</scope>
    <source>
        <strain evidence="1">32-07</strain>
    </source>
</reference>
<gene>
    <name evidence="1" type="ORF">AGRA3207_004497</name>
</gene>
<sequence length="118" mass="12793">MVAIGIVVPLAVSCHGHLHCTTSSFGGTIGVFRGTAVLSFATVVNDKRPNQYRRIVARSKMSCRNGHIRPRHALARVPAGTALFVQFPEVGWLFFGRVPSRPRPSPDLRPAAALNALH</sequence>
<dbReference type="RefSeq" id="WP_231329040.1">
    <property type="nucleotide sequence ID" value="NZ_CP059572.1"/>
</dbReference>
<name>A0ABX8QWZ2_9ACTN</name>
<evidence type="ECO:0008006" key="3">
    <source>
        <dbReference type="Google" id="ProtNLM"/>
    </source>
</evidence>
<organism evidence="1 2">
    <name type="scientific">Actinomadura graeca</name>
    <dbReference type="NCBI Taxonomy" id="2750812"/>
    <lineage>
        <taxon>Bacteria</taxon>
        <taxon>Bacillati</taxon>
        <taxon>Actinomycetota</taxon>
        <taxon>Actinomycetes</taxon>
        <taxon>Streptosporangiales</taxon>
        <taxon>Thermomonosporaceae</taxon>
        <taxon>Actinomadura</taxon>
    </lineage>
</organism>
<protein>
    <recommendedName>
        <fullName evidence="3">Secreted protein</fullName>
    </recommendedName>
</protein>
<accession>A0ABX8QWZ2</accession>
<keyword evidence="2" id="KW-1185">Reference proteome</keyword>
<proteinExistence type="predicted"/>
<dbReference type="EMBL" id="CP059572">
    <property type="protein sequence ID" value="QXJ23354.1"/>
    <property type="molecule type" value="Genomic_DNA"/>
</dbReference>
<dbReference type="Proteomes" id="UP001049518">
    <property type="component" value="Chromosome"/>
</dbReference>
<evidence type="ECO:0000313" key="1">
    <source>
        <dbReference type="EMBL" id="QXJ23354.1"/>
    </source>
</evidence>
<evidence type="ECO:0000313" key="2">
    <source>
        <dbReference type="Proteomes" id="UP001049518"/>
    </source>
</evidence>